<feature type="transmembrane region" description="Helical" evidence="1">
    <location>
        <begin position="35"/>
        <end position="52"/>
    </location>
</feature>
<organism evidence="2 3">
    <name type="scientific">Planktosalinus lacus</name>
    <dbReference type="NCBI Taxonomy" id="1526573"/>
    <lineage>
        <taxon>Bacteria</taxon>
        <taxon>Pseudomonadati</taxon>
        <taxon>Bacteroidota</taxon>
        <taxon>Flavobacteriia</taxon>
        <taxon>Flavobacteriales</taxon>
        <taxon>Flavobacteriaceae</taxon>
        <taxon>Planktosalinus</taxon>
    </lineage>
</organism>
<protein>
    <submittedName>
        <fullName evidence="2">Uncharacterized protein</fullName>
    </submittedName>
</protein>
<keyword evidence="1" id="KW-0812">Transmembrane</keyword>
<keyword evidence="1" id="KW-0472">Membrane</keyword>
<dbReference type="EMBL" id="BMGK01000016">
    <property type="protein sequence ID" value="GGE01877.1"/>
    <property type="molecule type" value="Genomic_DNA"/>
</dbReference>
<feature type="transmembrane region" description="Helical" evidence="1">
    <location>
        <begin position="6"/>
        <end position="26"/>
    </location>
</feature>
<dbReference type="Proteomes" id="UP000652231">
    <property type="component" value="Unassembled WGS sequence"/>
</dbReference>
<accession>A0A8J2Y9Y5</accession>
<keyword evidence="3" id="KW-1185">Reference proteome</keyword>
<comment type="caution">
    <text evidence="2">The sequence shown here is derived from an EMBL/GenBank/DDBJ whole genome shotgun (WGS) entry which is preliminary data.</text>
</comment>
<dbReference type="AlphaFoldDB" id="A0A8J2Y9Y5"/>
<name>A0A8J2Y9Y5_9FLAO</name>
<evidence type="ECO:0000313" key="2">
    <source>
        <dbReference type="EMBL" id="GGE01877.1"/>
    </source>
</evidence>
<evidence type="ECO:0000256" key="1">
    <source>
        <dbReference type="SAM" id="Phobius"/>
    </source>
</evidence>
<gene>
    <name evidence="2" type="ORF">GCM10011312_26580</name>
</gene>
<sequence>MYPEWTLILNSVLGLLGIIIGIRLTFHKLTLKKGIISSVLLIVLGELIQFVIMI</sequence>
<evidence type="ECO:0000313" key="3">
    <source>
        <dbReference type="Proteomes" id="UP000652231"/>
    </source>
</evidence>
<proteinExistence type="predicted"/>
<keyword evidence="1" id="KW-1133">Transmembrane helix</keyword>
<reference evidence="2" key="1">
    <citation type="journal article" date="2014" name="Int. J. Syst. Evol. Microbiol.">
        <title>Complete genome sequence of Corynebacterium casei LMG S-19264T (=DSM 44701T), isolated from a smear-ripened cheese.</title>
        <authorList>
            <consortium name="US DOE Joint Genome Institute (JGI-PGF)"/>
            <person name="Walter F."/>
            <person name="Albersmeier A."/>
            <person name="Kalinowski J."/>
            <person name="Ruckert C."/>
        </authorList>
    </citation>
    <scope>NUCLEOTIDE SEQUENCE</scope>
    <source>
        <strain evidence="2">CGMCC 1.12924</strain>
    </source>
</reference>
<reference evidence="2" key="2">
    <citation type="submission" date="2020-09" db="EMBL/GenBank/DDBJ databases">
        <authorList>
            <person name="Sun Q."/>
            <person name="Zhou Y."/>
        </authorList>
    </citation>
    <scope>NUCLEOTIDE SEQUENCE</scope>
    <source>
        <strain evidence="2">CGMCC 1.12924</strain>
    </source>
</reference>